<proteinExistence type="predicted"/>
<dbReference type="Proteomes" id="UP000294887">
    <property type="component" value="Unassembled WGS sequence"/>
</dbReference>
<organism evidence="4 5">
    <name type="scientific">Cocleimonas flava</name>
    <dbReference type="NCBI Taxonomy" id="634765"/>
    <lineage>
        <taxon>Bacteria</taxon>
        <taxon>Pseudomonadati</taxon>
        <taxon>Pseudomonadota</taxon>
        <taxon>Gammaproteobacteria</taxon>
        <taxon>Thiotrichales</taxon>
        <taxon>Thiotrichaceae</taxon>
        <taxon>Cocleimonas</taxon>
    </lineage>
</organism>
<dbReference type="AlphaFoldDB" id="A0A4R1F4K7"/>
<feature type="region of interest" description="Disordered" evidence="1">
    <location>
        <begin position="17"/>
        <end position="73"/>
    </location>
</feature>
<feature type="signal peptide" evidence="2">
    <location>
        <begin position="1"/>
        <end position="26"/>
    </location>
</feature>
<name>A0A4R1F4K7_9GAMM</name>
<dbReference type="SUPFAM" id="SSF49299">
    <property type="entry name" value="PKD domain"/>
    <property type="match status" value="1"/>
</dbReference>
<comment type="caution">
    <text evidence="4">The sequence shown here is derived from an EMBL/GenBank/DDBJ whole genome shotgun (WGS) entry which is preliminary data.</text>
</comment>
<accession>A0A4R1F4K7</accession>
<keyword evidence="5" id="KW-1185">Reference proteome</keyword>
<dbReference type="InterPro" id="IPR013783">
    <property type="entry name" value="Ig-like_fold"/>
</dbReference>
<evidence type="ECO:0000313" key="5">
    <source>
        <dbReference type="Proteomes" id="UP000294887"/>
    </source>
</evidence>
<feature type="compositionally biased region" description="Low complexity" evidence="1">
    <location>
        <begin position="17"/>
        <end position="48"/>
    </location>
</feature>
<gene>
    <name evidence="4" type="ORF">EV695_0632</name>
</gene>
<feature type="compositionally biased region" description="Polar residues" evidence="1">
    <location>
        <begin position="55"/>
        <end position="65"/>
    </location>
</feature>
<evidence type="ECO:0000259" key="3">
    <source>
        <dbReference type="Pfam" id="PF14240"/>
    </source>
</evidence>
<dbReference type="Pfam" id="PF14240">
    <property type="entry name" value="YHYH"/>
    <property type="match status" value="1"/>
</dbReference>
<protein>
    <submittedName>
        <fullName evidence="4">YHYH protein</fullName>
    </submittedName>
</protein>
<keyword evidence="2" id="KW-0732">Signal</keyword>
<evidence type="ECO:0000313" key="4">
    <source>
        <dbReference type="EMBL" id="TCJ88773.1"/>
    </source>
</evidence>
<dbReference type="OrthoDB" id="9796530at2"/>
<sequence length="432" mass="45233">MRYLSILAIALFLSACGGSSSSSSDATDSTDTTDSSDTTETSETTNTAPEANAGVDQSVNTGTTVSLDGSASSDADGDTLTYNWAIITYPVNSAVALDSFTSENPTFTADTDGSYTFELAVSDGSETSTDQVIITASTVDVSGTSSTNGIECAYSYSEFNDSASVNTTSTSDWTCSDTTRDLVANGIPDHEVGTFPNTGNPNTISEQDVSASFTLTPIETDTVTELGGPSGPQGYVLNGVKIDSSTAGSCDDSGDSCSLIDNSGNWSIEALGQDSFDFGTDDNNAHVQPDGAYHYHGMPEGFIELQGGDASKMTLIAWASDGFPIYARYGYSVATDTSSALTNMTGSYQLSTTVSDSRPSTDTYALGTFRQDWEYVEGSGDLDECNGRFGVTPEFPNGIYHYYATDTYPYFQRCVKGEIESAGGPPAGGPPQ</sequence>
<dbReference type="RefSeq" id="WP_131904447.1">
    <property type="nucleotide sequence ID" value="NZ_BAAAFU010000008.1"/>
</dbReference>
<dbReference type="InterPro" id="IPR025924">
    <property type="entry name" value="YHYH_dom"/>
</dbReference>
<reference evidence="4 5" key="1">
    <citation type="submission" date="2019-03" db="EMBL/GenBank/DDBJ databases">
        <title>Genomic Encyclopedia of Type Strains, Phase IV (KMG-IV): sequencing the most valuable type-strain genomes for metagenomic binning, comparative biology and taxonomic classification.</title>
        <authorList>
            <person name="Goeker M."/>
        </authorList>
    </citation>
    <scope>NUCLEOTIDE SEQUENCE [LARGE SCALE GENOMIC DNA]</scope>
    <source>
        <strain evidence="4 5">DSM 24830</strain>
    </source>
</reference>
<dbReference type="EMBL" id="SMFQ01000002">
    <property type="protein sequence ID" value="TCJ88773.1"/>
    <property type="molecule type" value="Genomic_DNA"/>
</dbReference>
<feature type="chain" id="PRO_5020958251" evidence="2">
    <location>
        <begin position="27"/>
        <end position="432"/>
    </location>
</feature>
<dbReference type="PROSITE" id="PS51257">
    <property type="entry name" value="PROKAR_LIPOPROTEIN"/>
    <property type="match status" value="1"/>
</dbReference>
<dbReference type="InterPro" id="IPR035986">
    <property type="entry name" value="PKD_dom_sf"/>
</dbReference>
<dbReference type="Gene3D" id="2.60.40.10">
    <property type="entry name" value="Immunoglobulins"/>
    <property type="match status" value="1"/>
</dbReference>
<dbReference type="Pfam" id="PF22352">
    <property type="entry name" value="K319L-like_PKD"/>
    <property type="match status" value="1"/>
</dbReference>
<evidence type="ECO:0000256" key="1">
    <source>
        <dbReference type="SAM" id="MobiDB-lite"/>
    </source>
</evidence>
<evidence type="ECO:0000256" key="2">
    <source>
        <dbReference type="SAM" id="SignalP"/>
    </source>
</evidence>
<feature type="domain" description="YHYH" evidence="3">
    <location>
        <begin position="212"/>
        <end position="417"/>
    </location>
</feature>